<reference evidence="1" key="1">
    <citation type="submission" date="2018-05" db="EMBL/GenBank/DDBJ databases">
        <title>Draft genome of Mucuna pruriens seed.</title>
        <authorList>
            <person name="Nnadi N.E."/>
            <person name="Vos R."/>
            <person name="Hasami M.H."/>
            <person name="Devisetty U.K."/>
            <person name="Aguiy J.C."/>
        </authorList>
    </citation>
    <scope>NUCLEOTIDE SEQUENCE [LARGE SCALE GENOMIC DNA]</scope>
    <source>
        <strain evidence="1">JCA_2017</strain>
    </source>
</reference>
<gene>
    <name evidence="1" type="ORF">CR513_29746</name>
</gene>
<sequence length="117" mass="13382">MSKDEQLLDEIPRPRVGRKGTRITLVNRSRYRTTRMARRGRDDHVIADAFVALVGAIGNNQNQQQLQGSSTFQWKPSTDGRTLVLAWKLKGMVLLGKGSKGYSWRSISQKTLERRKR</sequence>
<comment type="caution">
    <text evidence="1">The sequence shown here is derived from an EMBL/GenBank/DDBJ whole genome shotgun (WGS) entry which is preliminary data.</text>
</comment>
<protein>
    <submittedName>
        <fullName evidence="1">Uncharacterized protein</fullName>
    </submittedName>
</protein>
<feature type="non-terminal residue" evidence="1">
    <location>
        <position position="1"/>
    </location>
</feature>
<dbReference type="AlphaFoldDB" id="A0A371GDL4"/>
<name>A0A371GDL4_MUCPR</name>
<proteinExistence type="predicted"/>
<dbReference type="Proteomes" id="UP000257109">
    <property type="component" value="Unassembled WGS sequence"/>
</dbReference>
<dbReference type="EMBL" id="QJKJ01005884">
    <property type="protein sequence ID" value="RDX88637.1"/>
    <property type="molecule type" value="Genomic_DNA"/>
</dbReference>
<accession>A0A371GDL4</accession>
<organism evidence="1 2">
    <name type="scientific">Mucuna pruriens</name>
    <name type="common">Velvet bean</name>
    <name type="synonym">Dolichos pruriens</name>
    <dbReference type="NCBI Taxonomy" id="157652"/>
    <lineage>
        <taxon>Eukaryota</taxon>
        <taxon>Viridiplantae</taxon>
        <taxon>Streptophyta</taxon>
        <taxon>Embryophyta</taxon>
        <taxon>Tracheophyta</taxon>
        <taxon>Spermatophyta</taxon>
        <taxon>Magnoliopsida</taxon>
        <taxon>eudicotyledons</taxon>
        <taxon>Gunneridae</taxon>
        <taxon>Pentapetalae</taxon>
        <taxon>rosids</taxon>
        <taxon>fabids</taxon>
        <taxon>Fabales</taxon>
        <taxon>Fabaceae</taxon>
        <taxon>Papilionoideae</taxon>
        <taxon>50 kb inversion clade</taxon>
        <taxon>NPAAA clade</taxon>
        <taxon>indigoferoid/millettioid clade</taxon>
        <taxon>Phaseoleae</taxon>
        <taxon>Mucuna</taxon>
    </lineage>
</organism>
<keyword evidence="2" id="KW-1185">Reference proteome</keyword>
<evidence type="ECO:0000313" key="1">
    <source>
        <dbReference type="EMBL" id="RDX88637.1"/>
    </source>
</evidence>
<evidence type="ECO:0000313" key="2">
    <source>
        <dbReference type="Proteomes" id="UP000257109"/>
    </source>
</evidence>